<keyword evidence="8" id="KW-0804">Transcription</keyword>
<dbReference type="PROSITE" id="PS51727">
    <property type="entry name" value="CBP_P300_HAT"/>
    <property type="match status" value="1"/>
</dbReference>
<dbReference type="SUPFAM" id="SSF57850">
    <property type="entry name" value="RING/U-box"/>
    <property type="match status" value="1"/>
</dbReference>
<evidence type="ECO:0000256" key="2">
    <source>
        <dbReference type="ARBA" id="ARBA00013184"/>
    </source>
</evidence>
<dbReference type="InterPro" id="IPR013083">
    <property type="entry name" value="Znf_RING/FYVE/PHD"/>
</dbReference>
<dbReference type="SUPFAM" id="SSF57903">
    <property type="entry name" value="FYVE/PHD zinc finger"/>
    <property type="match status" value="1"/>
</dbReference>
<comment type="subcellular location">
    <subcellularLocation>
        <location evidence="1">Nucleus</location>
    </subcellularLocation>
</comment>
<dbReference type="GO" id="GO:0008270">
    <property type="term" value="F:zinc ion binding"/>
    <property type="evidence" value="ECO:0007669"/>
    <property type="project" value="UniProtKB-KW"/>
</dbReference>
<evidence type="ECO:0000256" key="1">
    <source>
        <dbReference type="ARBA" id="ARBA00004123"/>
    </source>
</evidence>
<dbReference type="Gene3D" id="3.30.40.10">
    <property type="entry name" value="Zinc/RING finger domain, C3HC4 (zinc finger)"/>
    <property type="match status" value="1"/>
</dbReference>
<evidence type="ECO:0000256" key="7">
    <source>
        <dbReference type="ARBA" id="ARBA00023015"/>
    </source>
</evidence>
<keyword evidence="7" id="KW-0805">Transcription regulation</keyword>
<dbReference type="InterPro" id="IPR019786">
    <property type="entry name" value="Zinc_finger_PHD-type_CS"/>
</dbReference>
<keyword evidence="4" id="KW-0479">Metal-binding</keyword>
<comment type="caution">
    <text evidence="11">The sequence shown here is derived from an EMBL/GenBank/DDBJ whole genome shotgun (WGS) entry which is preliminary data.</text>
</comment>
<dbReference type="Gene3D" id="3.30.60.90">
    <property type="match status" value="1"/>
</dbReference>
<dbReference type="GO" id="GO:0004402">
    <property type="term" value="F:histone acetyltransferase activity"/>
    <property type="evidence" value="ECO:0007669"/>
    <property type="project" value="InterPro"/>
</dbReference>
<sequence length="658" mass="76206">QYEKTLEELKYYGVSMTDFLLEEDIEEYLHSMNQFTGVVCTSIFMLFFGQESQRNMNMDDCQLCGMGSLKFHAPPKSCAVCGGLIKHGVKYYFTDWNAGEFCLCGSCFLKCPGRNILIGGHSFSKLHFQKLKHTEEFEEAWVRCDKCDRRQHQICGLYNSKQNFEEKTKYICPFCRLAAMKIESSSSPLACGAQYLPRTKLSDHLERRLFRSLERERKQRSEFAGKQQLDEVPGARNLTVRVVSASSKVLKVNKQFLDLVHGERYPVEFPYKSKVILLFQKLGGIDVCLFAMYVQECGSDCRDPNRRAVYISYLDSVKYFEPDIRTATGVALRTFVYHEILIGYLEYCKRRGFTTCYIWACPPSKSEDYILYCHPETQKRPSPVNLIQWYKKMIHRAIDDGVVVESSNFHDYMFNPKDELLISKYSATRLPYFDGDYCSSVVDDILLAIENETKGDYKNFLLKQMRQKELNAMGLGDLSVDTAKEILYMQKLEKKIASAKEQFFVLQLQYACTVCHEEILSESRWDCKQCIKLHICSRCLKREDFFRGRATHADKKGHKHILHEVPVNLPADTEDNDTIIENELFDSRHSFLEFCRTNFCMFDTSRRAKYSSMLILHNLKTAEASKDIICGSCHSNLIQSLFGNQTTAFRFCQACSEK</sequence>
<keyword evidence="9" id="KW-0539">Nucleus</keyword>
<dbReference type="GO" id="GO:0005667">
    <property type="term" value="C:transcription regulator complex"/>
    <property type="evidence" value="ECO:0007669"/>
    <property type="project" value="TreeGrafter"/>
</dbReference>
<dbReference type="CDD" id="cd15614">
    <property type="entry name" value="PHD_HAC_like"/>
    <property type="match status" value="1"/>
</dbReference>
<evidence type="ECO:0000256" key="6">
    <source>
        <dbReference type="ARBA" id="ARBA00022833"/>
    </source>
</evidence>
<evidence type="ECO:0000256" key="4">
    <source>
        <dbReference type="ARBA" id="ARBA00022723"/>
    </source>
</evidence>
<evidence type="ECO:0000313" key="12">
    <source>
        <dbReference type="Proteomes" id="UP000015453"/>
    </source>
</evidence>
<dbReference type="PANTHER" id="PTHR13808">
    <property type="entry name" value="CBP/P300-RELATED"/>
    <property type="match status" value="1"/>
</dbReference>
<evidence type="ECO:0000313" key="11">
    <source>
        <dbReference type="EMBL" id="EPS69306.1"/>
    </source>
</evidence>
<dbReference type="PROSITE" id="PS01359">
    <property type="entry name" value="ZF_PHD_1"/>
    <property type="match status" value="1"/>
</dbReference>
<evidence type="ECO:0000256" key="5">
    <source>
        <dbReference type="ARBA" id="ARBA00022771"/>
    </source>
</evidence>
<dbReference type="GO" id="GO:0005634">
    <property type="term" value="C:nucleus"/>
    <property type="evidence" value="ECO:0007669"/>
    <property type="project" value="UniProtKB-SubCell"/>
</dbReference>
<reference evidence="11 12" key="1">
    <citation type="journal article" date="2013" name="BMC Genomics">
        <title>The miniature genome of a carnivorous plant Genlisea aurea contains a low number of genes and short non-coding sequences.</title>
        <authorList>
            <person name="Leushkin E.V."/>
            <person name="Sutormin R.A."/>
            <person name="Nabieva E.R."/>
            <person name="Penin A.A."/>
            <person name="Kondrashov A.S."/>
            <person name="Logacheva M.D."/>
        </authorList>
    </citation>
    <scope>NUCLEOTIDE SEQUENCE [LARGE SCALE GENOMIC DNA]</scope>
</reference>
<proteinExistence type="predicted"/>
<dbReference type="GO" id="GO:0000123">
    <property type="term" value="C:histone acetyltransferase complex"/>
    <property type="evidence" value="ECO:0007669"/>
    <property type="project" value="TreeGrafter"/>
</dbReference>
<dbReference type="InterPro" id="IPR043145">
    <property type="entry name" value="Znf_ZZ_sf"/>
</dbReference>
<dbReference type="InterPro" id="IPR011011">
    <property type="entry name" value="Znf_FYVE_PHD"/>
</dbReference>
<keyword evidence="3" id="KW-0808">Transferase</keyword>
<dbReference type="GO" id="GO:0045944">
    <property type="term" value="P:positive regulation of transcription by RNA polymerase II"/>
    <property type="evidence" value="ECO:0007669"/>
    <property type="project" value="TreeGrafter"/>
</dbReference>
<dbReference type="GO" id="GO:0031490">
    <property type="term" value="F:chromatin DNA binding"/>
    <property type="evidence" value="ECO:0007669"/>
    <property type="project" value="TreeGrafter"/>
</dbReference>
<gene>
    <name evidence="11" type="ORF">M569_05461</name>
</gene>
<keyword evidence="12" id="KW-1185">Reference proteome</keyword>
<accession>S8CWH4</accession>
<dbReference type="Pfam" id="PF08214">
    <property type="entry name" value="HAT_KAT11"/>
    <property type="match status" value="1"/>
</dbReference>
<feature type="non-terminal residue" evidence="11">
    <location>
        <position position="658"/>
    </location>
</feature>
<dbReference type="InterPro" id="IPR013178">
    <property type="entry name" value="Histone_AcTrfase_Rtt109/CBP"/>
</dbReference>
<dbReference type="SMART" id="SM01250">
    <property type="entry name" value="KAT11"/>
    <property type="match status" value="1"/>
</dbReference>
<evidence type="ECO:0000256" key="3">
    <source>
        <dbReference type="ARBA" id="ARBA00022679"/>
    </source>
</evidence>
<organism evidence="11 12">
    <name type="scientific">Genlisea aurea</name>
    <dbReference type="NCBI Taxonomy" id="192259"/>
    <lineage>
        <taxon>Eukaryota</taxon>
        <taxon>Viridiplantae</taxon>
        <taxon>Streptophyta</taxon>
        <taxon>Embryophyta</taxon>
        <taxon>Tracheophyta</taxon>
        <taxon>Spermatophyta</taxon>
        <taxon>Magnoliopsida</taxon>
        <taxon>eudicotyledons</taxon>
        <taxon>Gunneridae</taxon>
        <taxon>Pentapetalae</taxon>
        <taxon>asterids</taxon>
        <taxon>lamiids</taxon>
        <taxon>Lamiales</taxon>
        <taxon>Lentibulariaceae</taxon>
        <taxon>Genlisea</taxon>
    </lineage>
</organism>
<feature type="non-terminal residue" evidence="11">
    <location>
        <position position="1"/>
    </location>
</feature>
<keyword evidence="6" id="KW-0862">Zinc</keyword>
<dbReference type="InterPro" id="IPR031162">
    <property type="entry name" value="CBP_P300_HAT"/>
</dbReference>
<dbReference type="EC" id="2.3.1.48" evidence="2"/>
<keyword evidence="5" id="KW-0863">Zinc-finger</keyword>
<evidence type="ECO:0000259" key="10">
    <source>
        <dbReference type="PROSITE" id="PS51727"/>
    </source>
</evidence>
<dbReference type="EMBL" id="AUSU01002184">
    <property type="protein sequence ID" value="EPS69306.1"/>
    <property type="molecule type" value="Genomic_DNA"/>
</dbReference>
<name>S8CWH4_9LAMI</name>
<dbReference type="Proteomes" id="UP000015453">
    <property type="component" value="Unassembled WGS sequence"/>
</dbReference>
<dbReference type="OrthoDB" id="899at2759"/>
<dbReference type="AlphaFoldDB" id="S8CWH4"/>
<evidence type="ECO:0000256" key="8">
    <source>
        <dbReference type="ARBA" id="ARBA00023163"/>
    </source>
</evidence>
<protein>
    <recommendedName>
        <fullName evidence="2">histone acetyltransferase</fullName>
        <ecNumber evidence="2">2.3.1.48</ecNumber>
    </recommendedName>
</protein>
<dbReference type="PANTHER" id="PTHR13808:SF53">
    <property type="entry name" value="HISTONE ACETYLTRANSFERASE HAC2"/>
    <property type="match status" value="1"/>
</dbReference>
<dbReference type="GO" id="GO:0003713">
    <property type="term" value="F:transcription coactivator activity"/>
    <property type="evidence" value="ECO:0007669"/>
    <property type="project" value="TreeGrafter"/>
</dbReference>
<feature type="domain" description="CBP/p300-type HAT" evidence="10">
    <location>
        <begin position="190"/>
        <end position="624"/>
    </location>
</feature>
<evidence type="ECO:0000256" key="9">
    <source>
        <dbReference type="ARBA" id="ARBA00023242"/>
    </source>
</evidence>